<feature type="region of interest" description="Disordered" evidence="1">
    <location>
        <begin position="489"/>
        <end position="518"/>
    </location>
</feature>
<dbReference type="RefSeq" id="WP_015771213.1">
    <property type="nucleotide sequence ID" value="NC_013174.1"/>
</dbReference>
<reference evidence="3 4" key="1">
    <citation type="journal article" date="2009" name="Stand. Genomic Sci.">
        <title>Complete genome sequence of Jonesia denitrificans type strain (Prevot 55134).</title>
        <authorList>
            <person name="Pukall R."/>
            <person name="Gehrich-Schroter G."/>
            <person name="Lapidus A."/>
            <person name="Nolan M."/>
            <person name="Glavina Del Rio T."/>
            <person name="Lucas S."/>
            <person name="Chen F."/>
            <person name="Tice H."/>
            <person name="Pitluck S."/>
            <person name="Cheng J.F."/>
            <person name="Copeland A."/>
            <person name="Saunders E."/>
            <person name="Brettin T."/>
            <person name="Detter J.C."/>
            <person name="Bruce D."/>
            <person name="Goodwin L."/>
            <person name="Pati A."/>
            <person name="Ivanova N."/>
            <person name="Mavromatis K."/>
            <person name="Ovchinnikova G."/>
            <person name="Chen A."/>
            <person name="Palaniappan K."/>
            <person name="Land M."/>
            <person name="Hauser L."/>
            <person name="Chang Y.J."/>
            <person name="Jeffries C.D."/>
            <person name="Chain P."/>
            <person name="Goker M."/>
            <person name="Bristow J."/>
            <person name="Eisen J.A."/>
            <person name="Markowitz V."/>
            <person name="Hugenholtz P."/>
            <person name="Kyrpides N.C."/>
            <person name="Klenk H.P."/>
            <person name="Han C."/>
        </authorList>
    </citation>
    <scope>NUCLEOTIDE SEQUENCE [LARGE SCALE GENOMIC DNA]</scope>
    <source>
        <strain evidence="4">ATCC 14870 / DSM 20603 / BCRC 15368 / CIP 55.134 / JCM 11481 / NBRC 15587 / NCTC 10816 / Prevot 55134</strain>
    </source>
</reference>
<dbReference type="Proteomes" id="UP000000628">
    <property type="component" value="Chromosome"/>
</dbReference>
<dbReference type="PANTHER" id="PTHR42698:SF1">
    <property type="entry name" value="GTPASE ERA, MITOCHONDRIAL"/>
    <property type="match status" value="1"/>
</dbReference>
<dbReference type="KEGG" id="jde:Jden_0929"/>
<keyword evidence="2" id="KW-0812">Transmembrane</keyword>
<dbReference type="EMBL" id="CP001706">
    <property type="protein sequence ID" value="ACV08585.1"/>
    <property type="molecule type" value="Genomic_DNA"/>
</dbReference>
<keyword evidence="2" id="KW-0472">Membrane</keyword>
<dbReference type="AlphaFoldDB" id="C7R2W3"/>
<organism evidence="3 4">
    <name type="scientific">Jonesia denitrificans (strain ATCC 14870 / DSM 20603 / BCRC 15368 / CIP 55.134 / JCM 11481 / NBRC 15587 / NCTC 10816 / Prevot 55134)</name>
    <name type="common">Listeria denitrificans</name>
    <dbReference type="NCBI Taxonomy" id="471856"/>
    <lineage>
        <taxon>Bacteria</taxon>
        <taxon>Bacillati</taxon>
        <taxon>Actinomycetota</taxon>
        <taxon>Actinomycetes</taxon>
        <taxon>Micrococcales</taxon>
        <taxon>Jonesiaceae</taxon>
        <taxon>Jonesia</taxon>
    </lineage>
</organism>
<dbReference type="HOGENOM" id="CLU_016609_2_0_11"/>
<name>C7R2W3_JONDD</name>
<keyword evidence="2" id="KW-1133">Transmembrane helix</keyword>
<dbReference type="GO" id="GO:0019843">
    <property type="term" value="F:rRNA binding"/>
    <property type="evidence" value="ECO:0007669"/>
    <property type="project" value="TreeGrafter"/>
</dbReference>
<dbReference type="InterPro" id="IPR027417">
    <property type="entry name" value="P-loop_NTPase"/>
</dbReference>
<dbReference type="OrthoDB" id="974105at2"/>
<feature type="transmembrane region" description="Helical" evidence="2">
    <location>
        <begin position="391"/>
        <end position="409"/>
    </location>
</feature>
<evidence type="ECO:0000313" key="3">
    <source>
        <dbReference type="EMBL" id="ACV08585.1"/>
    </source>
</evidence>
<dbReference type="SUPFAM" id="SSF52540">
    <property type="entry name" value="P-loop containing nucleoside triphosphate hydrolases"/>
    <property type="match status" value="1"/>
</dbReference>
<feature type="transmembrane region" description="Helical" evidence="2">
    <location>
        <begin position="415"/>
        <end position="436"/>
    </location>
</feature>
<keyword evidence="4" id="KW-1185">Reference proteome</keyword>
<dbReference type="STRING" id="471856.Jden_0929"/>
<evidence type="ECO:0000256" key="1">
    <source>
        <dbReference type="SAM" id="MobiDB-lite"/>
    </source>
</evidence>
<proteinExistence type="predicted"/>
<dbReference type="GO" id="GO:0000028">
    <property type="term" value="P:ribosomal small subunit assembly"/>
    <property type="evidence" value="ECO:0007669"/>
    <property type="project" value="TreeGrafter"/>
</dbReference>
<gene>
    <name evidence="3" type="ordered locus">Jden_0929</name>
</gene>
<dbReference type="GO" id="GO:0043024">
    <property type="term" value="F:ribosomal small subunit binding"/>
    <property type="evidence" value="ECO:0007669"/>
    <property type="project" value="TreeGrafter"/>
</dbReference>
<dbReference type="eggNOG" id="COG0699">
    <property type="taxonomic scope" value="Bacteria"/>
</dbReference>
<protein>
    <recommendedName>
        <fullName evidence="5">ABC transporter</fullName>
    </recommendedName>
</protein>
<dbReference type="Gene3D" id="3.40.50.300">
    <property type="entry name" value="P-loop containing nucleotide triphosphate hydrolases"/>
    <property type="match status" value="1"/>
</dbReference>
<dbReference type="InterPro" id="IPR005662">
    <property type="entry name" value="GTPase_Era-like"/>
</dbReference>
<dbReference type="PANTHER" id="PTHR42698">
    <property type="entry name" value="GTPASE ERA"/>
    <property type="match status" value="1"/>
</dbReference>
<dbReference type="GO" id="GO:0005525">
    <property type="term" value="F:GTP binding"/>
    <property type="evidence" value="ECO:0007669"/>
    <property type="project" value="InterPro"/>
</dbReference>
<evidence type="ECO:0008006" key="5">
    <source>
        <dbReference type="Google" id="ProtNLM"/>
    </source>
</evidence>
<evidence type="ECO:0000256" key="2">
    <source>
        <dbReference type="SAM" id="Phobius"/>
    </source>
</evidence>
<sequence length="518" mass="55933">MTDHTAQPTMDYVAAVNALTEAREAGKEYLPIELQKQVSQSLRAVDERLALGVHHTIVALAGGTGSGKSSTFNAISGLEFADVGVRRPTTARLASCSWNSTATALLDWLEVDHDRRIFRDTALDGDEQREFDGLILLDLPDHDSVAEHHRLIVDKVLPLVDLLIWIVDPQKYADAALHAGYLRQLVGQETSMLVVLNQADKLTADEQLTITTDLGRLLHDDGVGDVVIRTISARTGDGVEDLRDDIQRAVAAQSMAARRLDEELGRIARLMRSATPSGAIEDLSLTTSQEIDRFAVAAGVDTVKDTIESATLADRATGTPPTFGAPHQSAVDNLRHSWIERVTEPLRGGFDTAAREAAGTAQQLHDALVASCASVTIPWGPVSGARTMRTATIAAMAAGALVAIAGILFTVFSPVALGVTLMALGVVISAGGYYGWRSLKKKIRYEATERAQAFDEDARRAIGVAITEVLFVPVQPVLDVHHTIRRTTRTVEKATRTDIPKAAHRDAHPQGELPRRTT</sequence>
<dbReference type="GO" id="GO:0005829">
    <property type="term" value="C:cytosol"/>
    <property type="evidence" value="ECO:0007669"/>
    <property type="project" value="TreeGrafter"/>
</dbReference>
<evidence type="ECO:0000313" key="4">
    <source>
        <dbReference type="Proteomes" id="UP000000628"/>
    </source>
</evidence>
<accession>C7R2W3</accession>